<gene>
    <name evidence="3" type="ORF">GPAL_2897</name>
</gene>
<dbReference type="Pfam" id="PF01541">
    <property type="entry name" value="GIY-YIG"/>
    <property type="match status" value="1"/>
</dbReference>
<sequence>MNQKNSDKPWFIYLIKNKLNQLYCGITVDVQRRFFEHASNSPKCAKALKGKGPLLLVFCARIGNQSEALKLERWLKKQTRQYKNKLVAGMLVLPVEHELLGSQAIQENTNLKITPQ</sequence>
<dbReference type="Proteomes" id="UP000006251">
    <property type="component" value="Unassembled WGS sequence"/>
</dbReference>
<accession>K6ZLI8</accession>
<dbReference type="EMBL" id="BAEQ01000050">
    <property type="protein sequence ID" value="GAC29748.1"/>
    <property type="molecule type" value="Genomic_DNA"/>
</dbReference>
<dbReference type="PANTHER" id="PTHR34477:SF1">
    <property type="entry name" value="UPF0213 PROTEIN YHBQ"/>
    <property type="match status" value="1"/>
</dbReference>
<dbReference type="InterPro" id="IPR050190">
    <property type="entry name" value="UPF0213_domain"/>
</dbReference>
<comment type="caution">
    <text evidence="3">The sequence shown here is derived from an EMBL/GenBank/DDBJ whole genome shotgun (WGS) entry which is preliminary data.</text>
</comment>
<dbReference type="STRING" id="1121922.GCA_000428905_00378"/>
<proteinExistence type="inferred from homology"/>
<dbReference type="AlphaFoldDB" id="K6ZLI8"/>
<protein>
    <recommendedName>
        <fullName evidence="2">GIY-YIG domain-containing protein</fullName>
    </recommendedName>
</protein>
<name>K6ZLI8_9ALTE</name>
<evidence type="ECO:0000313" key="3">
    <source>
        <dbReference type="EMBL" id="GAC29748.1"/>
    </source>
</evidence>
<dbReference type="OrthoDB" id="9797095at2"/>
<dbReference type="InterPro" id="IPR035901">
    <property type="entry name" value="GIY-YIG_endonuc_sf"/>
</dbReference>
<dbReference type="SUPFAM" id="SSF82771">
    <property type="entry name" value="GIY-YIG endonuclease"/>
    <property type="match status" value="1"/>
</dbReference>
<reference evidence="4" key="1">
    <citation type="journal article" date="2014" name="Environ. Microbiol.">
        <title>Comparative genomics of the marine bacterial genus Glaciecola reveals the high degree of genomic diversity and genomic characteristic for cold adaptation.</title>
        <authorList>
            <person name="Qin Q.L."/>
            <person name="Xie B.B."/>
            <person name="Yu Y."/>
            <person name="Shu Y.L."/>
            <person name="Rong J.C."/>
            <person name="Zhang Y.J."/>
            <person name="Zhao D.L."/>
            <person name="Chen X.L."/>
            <person name="Zhang X.Y."/>
            <person name="Chen B."/>
            <person name="Zhou B.C."/>
            <person name="Zhang Y.Z."/>
        </authorList>
    </citation>
    <scope>NUCLEOTIDE SEQUENCE [LARGE SCALE GENOMIC DNA]</scope>
    <source>
        <strain evidence="4">ACAM 615</strain>
    </source>
</reference>
<evidence type="ECO:0000256" key="1">
    <source>
        <dbReference type="ARBA" id="ARBA00007435"/>
    </source>
</evidence>
<evidence type="ECO:0000313" key="4">
    <source>
        <dbReference type="Proteomes" id="UP000006251"/>
    </source>
</evidence>
<feature type="domain" description="GIY-YIG" evidence="2">
    <location>
        <begin position="8"/>
        <end position="85"/>
    </location>
</feature>
<evidence type="ECO:0000259" key="2">
    <source>
        <dbReference type="PROSITE" id="PS50164"/>
    </source>
</evidence>
<dbReference type="InterPro" id="IPR000305">
    <property type="entry name" value="GIY-YIG_endonuc"/>
</dbReference>
<dbReference type="PROSITE" id="PS50164">
    <property type="entry name" value="GIY_YIG"/>
    <property type="match status" value="1"/>
</dbReference>
<dbReference type="PANTHER" id="PTHR34477">
    <property type="entry name" value="UPF0213 PROTEIN YHBQ"/>
    <property type="match status" value="1"/>
</dbReference>
<dbReference type="CDD" id="cd10456">
    <property type="entry name" value="GIY-YIG_UPF0213"/>
    <property type="match status" value="1"/>
</dbReference>
<keyword evidence="4" id="KW-1185">Reference proteome</keyword>
<organism evidence="3 4">
    <name type="scientific">Brumicola pallidula DSM 14239 = ACAM 615</name>
    <dbReference type="NCBI Taxonomy" id="1121922"/>
    <lineage>
        <taxon>Bacteria</taxon>
        <taxon>Pseudomonadati</taxon>
        <taxon>Pseudomonadota</taxon>
        <taxon>Gammaproteobacteria</taxon>
        <taxon>Alteromonadales</taxon>
        <taxon>Alteromonadaceae</taxon>
        <taxon>Brumicola</taxon>
    </lineage>
</organism>
<dbReference type="RefSeq" id="WP_006013069.1">
    <property type="nucleotide sequence ID" value="NZ_BAEQ01000050.1"/>
</dbReference>
<comment type="similarity">
    <text evidence="1">Belongs to the UPF0213 family.</text>
</comment>
<dbReference type="SMART" id="SM00465">
    <property type="entry name" value="GIYc"/>
    <property type="match status" value="1"/>
</dbReference>
<dbReference type="Gene3D" id="3.40.1440.10">
    <property type="entry name" value="GIY-YIG endonuclease"/>
    <property type="match status" value="1"/>
</dbReference>